<dbReference type="EC" id="4.3.1.19" evidence="7"/>
<evidence type="ECO:0000313" key="7">
    <source>
        <dbReference type="EMBL" id="CAA6800352.1"/>
    </source>
</evidence>
<dbReference type="InterPro" id="IPR050147">
    <property type="entry name" value="Ser/Thr_Dehydratase"/>
</dbReference>
<dbReference type="InterPro" id="IPR001926">
    <property type="entry name" value="TrpB-like_PALP"/>
</dbReference>
<sequence>MTTLKDIKLAKENIKNIVKVTPFIYSDLLSDKANVYLKKENLQLTGAYKIRGAYNKVSSLSLQEKKNGVIAASAGNHAQGVAYASLKLGINSTIVMPEATPLSKVNGTKKLGANIILHGSNYDEAYEYAKTLAKEQGLTFIHPFEDDLVKAGQGTVALEILEDCKDVDTVIVPIGGGGLISGMSIALKSINPNIRVIGVTARGASATRDSYKLGKVVNSKAVKTIADGIAVRCASKINLETLIKYVDDIVEVDDEEIASAVLFLLESQKLVVEGGGAVGVAALMHDKFKYKKNENIAIVLSGGNIDVNMLSIIIEKGLSKSYRKMQLLITLIDKPGSLMYLTELLNTVGANITQIGYDRVSTRLSYGDANVSMSLETKGKDHQEEIRKIIKENGYSFEEKY</sequence>
<dbReference type="PROSITE" id="PS00165">
    <property type="entry name" value="DEHYDRATASE_SER_THR"/>
    <property type="match status" value="1"/>
</dbReference>
<dbReference type="InterPro" id="IPR036052">
    <property type="entry name" value="TrpB-like_PALP_sf"/>
</dbReference>
<dbReference type="GO" id="GO:0006567">
    <property type="term" value="P:L-threonine catabolic process"/>
    <property type="evidence" value="ECO:0007669"/>
    <property type="project" value="InterPro"/>
</dbReference>
<evidence type="ECO:0000259" key="6">
    <source>
        <dbReference type="Pfam" id="PF00291"/>
    </source>
</evidence>
<dbReference type="PANTHER" id="PTHR48078">
    <property type="entry name" value="THREONINE DEHYDRATASE, MITOCHONDRIAL-RELATED"/>
    <property type="match status" value="1"/>
</dbReference>
<keyword evidence="4 7" id="KW-0456">Lyase</keyword>
<evidence type="ECO:0000256" key="1">
    <source>
        <dbReference type="ARBA" id="ARBA00001933"/>
    </source>
</evidence>
<dbReference type="InterPro" id="IPR005789">
    <property type="entry name" value="Thr_deHydtase_catblc"/>
</dbReference>
<evidence type="ECO:0000256" key="5">
    <source>
        <dbReference type="ARBA" id="ARBA00049406"/>
    </source>
</evidence>
<evidence type="ECO:0000256" key="4">
    <source>
        <dbReference type="ARBA" id="ARBA00023239"/>
    </source>
</evidence>
<proteinExistence type="inferred from homology"/>
<dbReference type="GO" id="GO:0003941">
    <property type="term" value="F:L-serine ammonia-lyase activity"/>
    <property type="evidence" value="ECO:0007669"/>
    <property type="project" value="UniProtKB-EC"/>
</dbReference>
<dbReference type="Pfam" id="PF00291">
    <property type="entry name" value="PALP"/>
    <property type="match status" value="1"/>
</dbReference>
<dbReference type="InterPro" id="IPR044561">
    <property type="entry name" value="ACT_ThrD-II-like"/>
</dbReference>
<dbReference type="AlphaFoldDB" id="A0A6S6SCB5"/>
<comment type="cofactor">
    <cofactor evidence="1">
        <name>pyridoxal 5'-phosphate</name>
        <dbReference type="ChEBI" id="CHEBI:597326"/>
    </cofactor>
</comment>
<evidence type="ECO:0000256" key="2">
    <source>
        <dbReference type="ARBA" id="ARBA00010869"/>
    </source>
</evidence>
<dbReference type="CDD" id="cd04886">
    <property type="entry name" value="ACT_ThrD-II-like"/>
    <property type="match status" value="1"/>
</dbReference>
<dbReference type="GO" id="GO:0004794">
    <property type="term" value="F:threonine deaminase activity"/>
    <property type="evidence" value="ECO:0007669"/>
    <property type="project" value="UniProtKB-EC"/>
</dbReference>
<keyword evidence="3" id="KW-0663">Pyridoxal phosphate</keyword>
<accession>A0A6S6SCB5</accession>
<comment type="similarity">
    <text evidence="2">Belongs to the serine/threonine dehydratase family.</text>
</comment>
<dbReference type="Gene3D" id="3.40.50.1100">
    <property type="match status" value="2"/>
</dbReference>
<evidence type="ECO:0000256" key="3">
    <source>
        <dbReference type="ARBA" id="ARBA00022898"/>
    </source>
</evidence>
<reference evidence="7" key="1">
    <citation type="submission" date="2020-01" db="EMBL/GenBank/DDBJ databases">
        <authorList>
            <person name="Meier V. D."/>
            <person name="Meier V D."/>
        </authorList>
    </citation>
    <scope>NUCLEOTIDE SEQUENCE</scope>
    <source>
        <strain evidence="7">HLG_WM_MAG_12</strain>
    </source>
</reference>
<dbReference type="FunFam" id="3.40.50.1100:FF:000007">
    <property type="entry name" value="L-threonine dehydratase catabolic TdcB"/>
    <property type="match status" value="1"/>
</dbReference>
<dbReference type="EMBL" id="CACVAW010000002">
    <property type="protein sequence ID" value="CAA6800352.1"/>
    <property type="molecule type" value="Genomic_DNA"/>
</dbReference>
<dbReference type="GO" id="GO:0030170">
    <property type="term" value="F:pyridoxal phosphate binding"/>
    <property type="evidence" value="ECO:0007669"/>
    <property type="project" value="InterPro"/>
</dbReference>
<protein>
    <submittedName>
        <fullName evidence="7">Threonine dehydratase (EC)</fullName>
        <ecNumber evidence="7">4.3.1.19</ecNumber>
    </submittedName>
</protein>
<dbReference type="GO" id="GO:0006565">
    <property type="term" value="P:L-serine catabolic process"/>
    <property type="evidence" value="ECO:0007669"/>
    <property type="project" value="TreeGrafter"/>
</dbReference>
<comment type="catalytic activity">
    <reaction evidence="5">
        <text>L-serine = pyruvate + NH4(+)</text>
        <dbReference type="Rhea" id="RHEA:19169"/>
        <dbReference type="ChEBI" id="CHEBI:15361"/>
        <dbReference type="ChEBI" id="CHEBI:28938"/>
        <dbReference type="ChEBI" id="CHEBI:33384"/>
        <dbReference type="EC" id="4.3.1.17"/>
    </reaction>
</comment>
<feature type="domain" description="Tryptophan synthase beta chain-like PALP" evidence="6">
    <location>
        <begin position="17"/>
        <end position="302"/>
    </location>
</feature>
<dbReference type="FunFam" id="3.40.50.1100:FF:000005">
    <property type="entry name" value="Threonine dehydratase catabolic"/>
    <property type="match status" value="1"/>
</dbReference>
<dbReference type="PANTHER" id="PTHR48078:SF6">
    <property type="entry name" value="L-THREONINE DEHYDRATASE CATABOLIC TDCB"/>
    <property type="match status" value="1"/>
</dbReference>
<dbReference type="GO" id="GO:0009097">
    <property type="term" value="P:isoleucine biosynthetic process"/>
    <property type="evidence" value="ECO:0007669"/>
    <property type="project" value="TreeGrafter"/>
</dbReference>
<dbReference type="InterPro" id="IPR000634">
    <property type="entry name" value="Ser/Thr_deHydtase_PyrdxlP-BS"/>
</dbReference>
<gene>
    <name evidence="7" type="ORF">HELGO_WM10676</name>
</gene>
<dbReference type="SUPFAM" id="SSF53686">
    <property type="entry name" value="Tryptophan synthase beta subunit-like PLP-dependent enzymes"/>
    <property type="match status" value="1"/>
</dbReference>
<dbReference type="CDD" id="cd01562">
    <property type="entry name" value="Thr-dehyd"/>
    <property type="match status" value="1"/>
</dbReference>
<organism evidence="7">
    <name type="scientific">uncultured Campylobacterales bacterium</name>
    <dbReference type="NCBI Taxonomy" id="352960"/>
    <lineage>
        <taxon>Bacteria</taxon>
        <taxon>Pseudomonadati</taxon>
        <taxon>Campylobacterota</taxon>
        <taxon>Epsilonproteobacteria</taxon>
        <taxon>Campylobacterales</taxon>
        <taxon>environmental samples</taxon>
    </lineage>
</organism>
<dbReference type="NCBIfam" id="TIGR01127">
    <property type="entry name" value="ilvA_1Cterm"/>
    <property type="match status" value="1"/>
</dbReference>
<name>A0A6S6SCB5_9BACT</name>